<sequence>MKKALFTAVLSAFLLGTVAPAFAQGAPIQGDTTKMKMNSKKEKVKASDGKVKMNNKKGKGKMKMDKSSS</sequence>
<evidence type="ECO:0008006" key="5">
    <source>
        <dbReference type="Google" id="ProtNLM"/>
    </source>
</evidence>
<organism evidence="3 4">
    <name type="scientific">Hymenobacter telluris</name>
    <dbReference type="NCBI Taxonomy" id="2816474"/>
    <lineage>
        <taxon>Bacteria</taxon>
        <taxon>Pseudomonadati</taxon>
        <taxon>Bacteroidota</taxon>
        <taxon>Cytophagia</taxon>
        <taxon>Cytophagales</taxon>
        <taxon>Hymenobacteraceae</taxon>
        <taxon>Hymenobacter</taxon>
    </lineage>
</organism>
<dbReference type="EMBL" id="JAFLQZ010000001">
    <property type="protein sequence ID" value="MBO0356440.1"/>
    <property type="molecule type" value="Genomic_DNA"/>
</dbReference>
<comment type="caution">
    <text evidence="3">The sequence shown here is derived from an EMBL/GenBank/DDBJ whole genome shotgun (WGS) entry which is preliminary data.</text>
</comment>
<evidence type="ECO:0000256" key="1">
    <source>
        <dbReference type="SAM" id="MobiDB-lite"/>
    </source>
</evidence>
<evidence type="ECO:0000256" key="2">
    <source>
        <dbReference type="SAM" id="SignalP"/>
    </source>
</evidence>
<evidence type="ECO:0000313" key="4">
    <source>
        <dbReference type="Proteomes" id="UP000664144"/>
    </source>
</evidence>
<name>A0A939JAP0_9BACT</name>
<feature type="chain" id="PRO_5037059481" description="Pentapeptide MXKDX repeat protein" evidence="2">
    <location>
        <begin position="24"/>
        <end position="69"/>
    </location>
</feature>
<keyword evidence="4" id="KW-1185">Reference proteome</keyword>
<proteinExistence type="predicted"/>
<feature type="region of interest" description="Disordered" evidence="1">
    <location>
        <begin position="29"/>
        <end position="69"/>
    </location>
</feature>
<dbReference type="RefSeq" id="WP_206979949.1">
    <property type="nucleotide sequence ID" value="NZ_JAFLQZ010000001.1"/>
</dbReference>
<gene>
    <name evidence="3" type="ORF">J0X19_00650</name>
</gene>
<keyword evidence="2" id="KW-0732">Signal</keyword>
<evidence type="ECO:0000313" key="3">
    <source>
        <dbReference type="EMBL" id="MBO0356440.1"/>
    </source>
</evidence>
<accession>A0A939JAP0</accession>
<protein>
    <recommendedName>
        <fullName evidence="5">Pentapeptide MXKDX repeat protein</fullName>
    </recommendedName>
</protein>
<dbReference type="AlphaFoldDB" id="A0A939JAP0"/>
<feature type="signal peptide" evidence="2">
    <location>
        <begin position="1"/>
        <end position="23"/>
    </location>
</feature>
<dbReference type="Proteomes" id="UP000664144">
    <property type="component" value="Unassembled WGS sequence"/>
</dbReference>
<feature type="compositionally biased region" description="Basic and acidic residues" evidence="1">
    <location>
        <begin position="39"/>
        <end position="51"/>
    </location>
</feature>
<reference evidence="3" key="1">
    <citation type="submission" date="2021-03" db="EMBL/GenBank/DDBJ databases">
        <authorList>
            <person name="Kim M.K."/>
        </authorList>
    </citation>
    <scope>NUCLEOTIDE SEQUENCE</scope>
    <source>
        <strain evidence="3">BT186</strain>
    </source>
</reference>